<evidence type="ECO:0000313" key="2">
    <source>
        <dbReference type="EMBL" id="KAK5987023.1"/>
    </source>
</evidence>
<dbReference type="Proteomes" id="UP001338125">
    <property type="component" value="Unassembled WGS sequence"/>
</dbReference>
<name>A0ABR0S4D0_9HYPO</name>
<reference evidence="2 3" key="1">
    <citation type="submission" date="2024-01" db="EMBL/GenBank/DDBJ databases">
        <title>Complete genome of Cladobotryum mycophilum ATHUM6906.</title>
        <authorList>
            <person name="Christinaki A.C."/>
            <person name="Myridakis A.I."/>
            <person name="Kouvelis V.N."/>
        </authorList>
    </citation>
    <scope>NUCLEOTIDE SEQUENCE [LARGE SCALE GENOMIC DNA]</scope>
    <source>
        <strain evidence="2 3">ATHUM6906</strain>
    </source>
</reference>
<keyword evidence="1" id="KW-0472">Membrane</keyword>
<proteinExistence type="predicted"/>
<keyword evidence="3" id="KW-1185">Reference proteome</keyword>
<gene>
    <name evidence="2" type="ORF">PT974_11138</name>
</gene>
<organism evidence="2 3">
    <name type="scientific">Cladobotryum mycophilum</name>
    <dbReference type="NCBI Taxonomy" id="491253"/>
    <lineage>
        <taxon>Eukaryota</taxon>
        <taxon>Fungi</taxon>
        <taxon>Dikarya</taxon>
        <taxon>Ascomycota</taxon>
        <taxon>Pezizomycotina</taxon>
        <taxon>Sordariomycetes</taxon>
        <taxon>Hypocreomycetidae</taxon>
        <taxon>Hypocreales</taxon>
        <taxon>Hypocreaceae</taxon>
        <taxon>Cladobotryum</taxon>
    </lineage>
</organism>
<keyword evidence="1" id="KW-0812">Transmembrane</keyword>
<protein>
    <submittedName>
        <fullName evidence="2">Uncharacterized protein</fullName>
    </submittedName>
</protein>
<dbReference type="EMBL" id="JAVFKD010000016">
    <property type="protein sequence ID" value="KAK5987023.1"/>
    <property type="molecule type" value="Genomic_DNA"/>
</dbReference>
<evidence type="ECO:0000256" key="1">
    <source>
        <dbReference type="SAM" id="Phobius"/>
    </source>
</evidence>
<accession>A0ABR0S4D0</accession>
<evidence type="ECO:0000313" key="3">
    <source>
        <dbReference type="Proteomes" id="UP001338125"/>
    </source>
</evidence>
<sequence>MSRRACFTNKRSGSLIGRTGYELKYNPRLNRITEQEEHGDNELDFDEVMGVEMPAELGLMSFLSPIVVPVLIVMGVLYLQALLGECSVWILHYYQETR</sequence>
<keyword evidence="1" id="KW-1133">Transmembrane helix</keyword>
<comment type="caution">
    <text evidence="2">The sequence shown here is derived from an EMBL/GenBank/DDBJ whole genome shotgun (WGS) entry which is preliminary data.</text>
</comment>
<feature type="transmembrane region" description="Helical" evidence="1">
    <location>
        <begin position="66"/>
        <end position="91"/>
    </location>
</feature>